<comment type="caution">
    <text evidence="1">The sequence shown here is derived from an EMBL/GenBank/DDBJ whole genome shotgun (WGS) entry which is preliminary data.</text>
</comment>
<organism evidence="1 2">
    <name type="scientific">Rotaria magnacalcarata</name>
    <dbReference type="NCBI Taxonomy" id="392030"/>
    <lineage>
        <taxon>Eukaryota</taxon>
        <taxon>Metazoa</taxon>
        <taxon>Spiralia</taxon>
        <taxon>Gnathifera</taxon>
        <taxon>Rotifera</taxon>
        <taxon>Eurotatoria</taxon>
        <taxon>Bdelloidea</taxon>
        <taxon>Philodinida</taxon>
        <taxon>Philodinidae</taxon>
        <taxon>Rotaria</taxon>
    </lineage>
</organism>
<dbReference type="EMBL" id="CAJOBI010016852">
    <property type="protein sequence ID" value="CAF4191468.1"/>
    <property type="molecule type" value="Genomic_DNA"/>
</dbReference>
<dbReference type="AlphaFoldDB" id="A0A8S2RXH5"/>
<name>A0A8S2RXH5_9BILA</name>
<protein>
    <submittedName>
        <fullName evidence="1">Uncharacterized protein</fullName>
    </submittedName>
</protein>
<reference evidence="1" key="1">
    <citation type="submission" date="2021-02" db="EMBL/GenBank/DDBJ databases">
        <authorList>
            <person name="Nowell W R."/>
        </authorList>
    </citation>
    <scope>NUCLEOTIDE SEQUENCE</scope>
</reference>
<dbReference type="Proteomes" id="UP000676336">
    <property type="component" value="Unassembled WGS sequence"/>
</dbReference>
<dbReference type="Gene3D" id="1.20.1110.10">
    <property type="entry name" value="Calcium-transporting ATPase, transmembrane domain"/>
    <property type="match status" value="1"/>
</dbReference>
<sequence length="36" mass="3813">MLLIIAFVVAQLASTLIAVYADWGFTNIIGCGWGLA</sequence>
<gene>
    <name evidence="1" type="ORF">SMN809_LOCUS21484</name>
</gene>
<evidence type="ECO:0000313" key="2">
    <source>
        <dbReference type="Proteomes" id="UP000676336"/>
    </source>
</evidence>
<proteinExistence type="predicted"/>
<evidence type="ECO:0000313" key="1">
    <source>
        <dbReference type="EMBL" id="CAF4191468.1"/>
    </source>
</evidence>
<feature type="non-terminal residue" evidence="1">
    <location>
        <position position="36"/>
    </location>
</feature>
<accession>A0A8S2RXH5</accession>